<gene>
    <name evidence="1" type="ORF">CDAR_279041</name>
</gene>
<evidence type="ECO:0000313" key="2">
    <source>
        <dbReference type="Proteomes" id="UP001054837"/>
    </source>
</evidence>
<dbReference type="EMBL" id="BPLQ01010901">
    <property type="protein sequence ID" value="GIY54323.1"/>
    <property type="molecule type" value="Genomic_DNA"/>
</dbReference>
<name>A0AAV4U946_9ARAC</name>
<organism evidence="1 2">
    <name type="scientific">Caerostris darwini</name>
    <dbReference type="NCBI Taxonomy" id="1538125"/>
    <lineage>
        <taxon>Eukaryota</taxon>
        <taxon>Metazoa</taxon>
        <taxon>Ecdysozoa</taxon>
        <taxon>Arthropoda</taxon>
        <taxon>Chelicerata</taxon>
        <taxon>Arachnida</taxon>
        <taxon>Araneae</taxon>
        <taxon>Araneomorphae</taxon>
        <taxon>Entelegynae</taxon>
        <taxon>Araneoidea</taxon>
        <taxon>Araneidae</taxon>
        <taxon>Caerostris</taxon>
    </lineage>
</organism>
<accession>A0AAV4U946</accession>
<keyword evidence="2" id="KW-1185">Reference proteome</keyword>
<dbReference type="Proteomes" id="UP001054837">
    <property type="component" value="Unassembled WGS sequence"/>
</dbReference>
<reference evidence="1 2" key="1">
    <citation type="submission" date="2021-06" db="EMBL/GenBank/DDBJ databases">
        <title>Caerostris darwini draft genome.</title>
        <authorList>
            <person name="Kono N."/>
            <person name="Arakawa K."/>
        </authorList>
    </citation>
    <scope>NUCLEOTIDE SEQUENCE [LARGE SCALE GENOMIC DNA]</scope>
</reference>
<comment type="caution">
    <text evidence="1">The sequence shown here is derived from an EMBL/GenBank/DDBJ whole genome shotgun (WGS) entry which is preliminary data.</text>
</comment>
<dbReference type="AlphaFoldDB" id="A0AAV4U946"/>
<sequence length="94" mass="10702">MGRYWGCKEDLHRNFSRSLKIFLATCGPALSWRSTIPLENLPLCLFMLVCLSLSNALQNYSALTVVPRCNQLMSRGASSSKMKQIIPFLAFWEE</sequence>
<evidence type="ECO:0000313" key="1">
    <source>
        <dbReference type="EMBL" id="GIY54323.1"/>
    </source>
</evidence>
<protein>
    <submittedName>
        <fullName evidence="1">Uncharacterized protein</fullName>
    </submittedName>
</protein>
<proteinExistence type="predicted"/>